<dbReference type="GO" id="GO:0005576">
    <property type="term" value="C:extracellular region"/>
    <property type="evidence" value="ECO:0007669"/>
    <property type="project" value="UniProtKB-SubCell"/>
</dbReference>
<sequence>MPARASFATLPRCSTILKITLAILVALYVLSHVAATPSQVVMDRKNTKHSKTTFVTHTSTDTLAHEVLSGDGESVFREEGPVQENSSNPWAITYTPYTSAGACKTAQEILADVDEIAAAGFLAIRLYSTDCKVLTTHDLAETLRENEMGLVLGVHVSSGGLETAYEQIDDILAFREPGVIQMVVVGNDAIFNEYCKPEELIGLLKRTKSALSDIGYDGPITTTEPIAILNEHKEQLCPHLDVLASNIQPFFDAGCAAQDAGQIVAQHLQVLGSICGHTREAWNLETGWPSKGSEAHHRAVPGTTEQMAAVRSIWKEAGSRSAFHAFEDEMWKDEGVFGVEQYWGCMNIFSPR</sequence>
<name>A0A5N6L2Z3_9ROSI</name>
<dbReference type="PANTHER" id="PTHR16631">
    <property type="entry name" value="GLUCAN 1,3-BETA-GLUCOSIDASE"/>
    <property type="match status" value="1"/>
</dbReference>
<keyword evidence="8" id="KW-1185">Reference proteome</keyword>
<comment type="caution">
    <text evidence="7">The sequence shown here is derived from an EMBL/GenBank/DDBJ whole genome shotgun (WGS) entry which is preliminary data.</text>
</comment>
<keyword evidence="5" id="KW-0326">Glycosidase</keyword>
<evidence type="ECO:0000256" key="3">
    <source>
        <dbReference type="ARBA" id="ARBA00022729"/>
    </source>
</evidence>
<keyword evidence="3 6" id="KW-0732">Signal</keyword>
<evidence type="ECO:0000256" key="6">
    <source>
        <dbReference type="SAM" id="SignalP"/>
    </source>
</evidence>
<evidence type="ECO:0000256" key="5">
    <source>
        <dbReference type="ARBA" id="ARBA00023295"/>
    </source>
</evidence>
<proteinExistence type="predicted"/>
<dbReference type="GO" id="GO:0042973">
    <property type="term" value="F:glucan endo-1,3-beta-D-glucosidase activity"/>
    <property type="evidence" value="ECO:0007669"/>
    <property type="project" value="TreeGrafter"/>
</dbReference>
<keyword evidence="2" id="KW-0964">Secreted</keyword>
<feature type="signal peptide" evidence="6">
    <location>
        <begin position="1"/>
        <end position="35"/>
    </location>
</feature>
<evidence type="ECO:0000313" key="7">
    <source>
        <dbReference type="EMBL" id="KAB8621920.1"/>
    </source>
</evidence>
<accession>A0A5N6L2Z3</accession>
<organism evidence="7 8">
    <name type="scientific">Carpinus fangiana</name>
    <dbReference type="NCBI Taxonomy" id="176857"/>
    <lineage>
        <taxon>Eukaryota</taxon>
        <taxon>Viridiplantae</taxon>
        <taxon>Streptophyta</taxon>
        <taxon>Embryophyta</taxon>
        <taxon>Tracheophyta</taxon>
        <taxon>Spermatophyta</taxon>
        <taxon>Magnoliopsida</taxon>
        <taxon>eudicotyledons</taxon>
        <taxon>Gunneridae</taxon>
        <taxon>Pentapetalae</taxon>
        <taxon>rosids</taxon>
        <taxon>fabids</taxon>
        <taxon>Fagales</taxon>
        <taxon>Betulaceae</taxon>
        <taxon>Carpinus</taxon>
    </lineage>
</organism>
<dbReference type="EMBL" id="VIBQ01000075">
    <property type="protein sequence ID" value="KAB8621920.1"/>
    <property type="molecule type" value="Genomic_DNA"/>
</dbReference>
<dbReference type="AlphaFoldDB" id="A0A5N6L2Z3"/>
<comment type="subcellular location">
    <subcellularLocation>
        <location evidence="1">Secreted</location>
    </subcellularLocation>
</comment>
<dbReference type="InterPro" id="IPR017853">
    <property type="entry name" value="GH"/>
</dbReference>
<feature type="chain" id="PRO_5024286194" evidence="6">
    <location>
        <begin position="36"/>
        <end position="352"/>
    </location>
</feature>
<dbReference type="InterPro" id="IPR050732">
    <property type="entry name" value="Beta-glucan_modifiers"/>
</dbReference>
<evidence type="ECO:0000256" key="1">
    <source>
        <dbReference type="ARBA" id="ARBA00004613"/>
    </source>
</evidence>
<dbReference type="PANTHER" id="PTHR16631:SF24">
    <property type="entry name" value="FAMILY 17 GLUCOSIDASE SCW11-RELATED"/>
    <property type="match status" value="1"/>
</dbReference>
<evidence type="ECO:0000313" key="8">
    <source>
        <dbReference type="Proteomes" id="UP000327013"/>
    </source>
</evidence>
<dbReference type="GO" id="GO:0009986">
    <property type="term" value="C:cell surface"/>
    <property type="evidence" value="ECO:0007669"/>
    <property type="project" value="TreeGrafter"/>
</dbReference>
<dbReference type="Proteomes" id="UP000327013">
    <property type="component" value="Unassembled WGS sequence"/>
</dbReference>
<dbReference type="OrthoDB" id="4082933at2759"/>
<gene>
    <name evidence="7" type="ORF">FH972_026029</name>
</gene>
<dbReference type="GO" id="GO:0071555">
    <property type="term" value="P:cell wall organization"/>
    <property type="evidence" value="ECO:0007669"/>
    <property type="project" value="TreeGrafter"/>
</dbReference>
<evidence type="ECO:0000256" key="2">
    <source>
        <dbReference type="ARBA" id="ARBA00022525"/>
    </source>
</evidence>
<reference evidence="7 8" key="1">
    <citation type="submission" date="2019-06" db="EMBL/GenBank/DDBJ databases">
        <title>A chromosomal-level reference genome of Carpinus fangiana (Coryloideae, Betulaceae).</title>
        <authorList>
            <person name="Yang X."/>
            <person name="Wang Z."/>
            <person name="Zhang L."/>
            <person name="Hao G."/>
            <person name="Liu J."/>
            <person name="Yang Y."/>
        </authorList>
    </citation>
    <scope>NUCLEOTIDE SEQUENCE [LARGE SCALE GENOMIC DNA]</scope>
    <source>
        <strain evidence="7">Cfa_2016G</strain>
        <tissue evidence="7">Leaf</tissue>
    </source>
</reference>
<dbReference type="SUPFAM" id="SSF51445">
    <property type="entry name" value="(Trans)glycosidases"/>
    <property type="match status" value="1"/>
</dbReference>
<evidence type="ECO:0000256" key="4">
    <source>
        <dbReference type="ARBA" id="ARBA00022801"/>
    </source>
</evidence>
<protein>
    <submittedName>
        <fullName evidence="7">Uncharacterized protein</fullName>
    </submittedName>
</protein>
<keyword evidence="4" id="KW-0378">Hydrolase</keyword>